<organism evidence="2 3">
    <name type="scientific">Pseudoclavibacter terrae</name>
    <dbReference type="NCBI Taxonomy" id="1530195"/>
    <lineage>
        <taxon>Bacteria</taxon>
        <taxon>Bacillati</taxon>
        <taxon>Actinomycetota</taxon>
        <taxon>Actinomycetes</taxon>
        <taxon>Micrococcales</taxon>
        <taxon>Microbacteriaceae</taxon>
        <taxon>Pseudoclavibacter</taxon>
    </lineage>
</organism>
<dbReference type="Proteomes" id="UP000490386">
    <property type="component" value="Unassembled WGS sequence"/>
</dbReference>
<comment type="caution">
    <text evidence="2">The sequence shown here is derived from an EMBL/GenBank/DDBJ whole genome shotgun (WGS) entry which is preliminary data.</text>
</comment>
<keyword evidence="3" id="KW-1185">Reference proteome</keyword>
<feature type="transmembrane region" description="Helical" evidence="1">
    <location>
        <begin position="72"/>
        <end position="93"/>
    </location>
</feature>
<gene>
    <name evidence="2" type="ORF">F8O03_08950</name>
</gene>
<dbReference type="AlphaFoldDB" id="A0A7J5B3J7"/>
<reference evidence="2 3" key="1">
    <citation type="submission" date="2019-09" db="EMBL/GenBank/DDBJ databases">
        <title>Phylogeny of genus Pseudoclavibacter and closely related genus.</title>
        <authorList>
            <person name="Li Y."/>
        </authorList>
    </citation>
    <scope>NUCLEOTIDE SEQUENCE [LARGE SCALE GENOMIC DNA]</scope>
    <source>
        <strain evidence="2 3">THG-MD12</strain>
    </source>
</reference>
<name>A0A7J5B3J7_9MICO</name>
<evidence type="ECO:0000313" key="3">
    <source>
        <dbReference type="Proteomes" id="UP000490386"/>
    </source>
</evidence>
<dbReference type="EMBL" id="WBJX01000002">
    <property type="protein sequence ID" value="KAB1638501.1"/>
    <property type="molecule type" value="Genomic_DNA"/>
</dbReference>
<keyword evidence="1" id="KW-1133">Transmembrane helix</keyword>
<keyword evidence="1" id="KW-0812">Transmembrane</keyword>
<protein>
    <submittedName>
        <fullName evidence="2">Uncharacterized protein</fullName>
    </submittedName>
</protein>
<evidence type="ECO:0000313" key="2">
    <source>
        <dbReference type="EMBL" id="KAB1638501.1"/>
    </source>
</evidence>
<keyword evidence="1" id="KW-0472">Membrane</keyword>
<sequence length="205" mass="22520">MGFQPLRSRSRDLSVWFATRPELFVSERSPRKTVFWLVSAVAAGLVALLVYLNPTATVELLGGRVRSGQAVAGAFVLPPLAFAACIVLTFLVARRWRVRGGGVLKNAVILGVRHGFPLDDVVGALEQGSTRRQPAVEALASAQQANGDDRLLTIWSSERDRVLIIGILRVDGNAVWIDSEPVMLASDEYFDARACDREARRLRDH</sequence>
<feature type="transmembrane region" description="Helical" evidence="1">
    <location>
        <begin position="34"/>
        <end position="52"/>
    </location>
</feature>
<evidence type="ECO:0000256" key="1">
    <source>
        <dbReference type="SAM" id="Phobius"/>
    </source>
</evidence>
<dbReference type="OrthoDB" id="5063220at2"/>
<accession>A0A7J5B3J7</accession>
<proteinExistence type="predicted"/>